<feature type="domain" description="DUF7092" evidence="9">
    <location>
        <begin position="2"/>
        <end position="44"/>
    </location>
</feature>
<dbReference type="InterPro" id="IPR055518">
    <property type="entry name" value="DUF7092"/>
</dbReference>
<sequence length="362" mass="38659">MDGRFYDGESARSLPVVVSVDAEAVILSVDGQERRWPAKGLSVAFEANEARLSHSAELDARLVVSRSDWTLAGGLLAKQTARRDRSRERRLAVALAVVAAAVTGFVFIGIPALSGPLARATPVEYERNMGRNFDLQMSALFPSCEGEAGQAALQTMTDRLASNADTVFDIRIRAVQAPMINAFALPGGSIVVTDDLIRAADTPDEVAAVVAHEIAHVEKRHVMQAVWRSLGLGLILDAVVGGGSGAGQQAVILAGQATDLSYGRAAEHEADERGRALLHDAGFSSKGMAAFFDRLSKMEDQKLAEAAEFAATHPASGRRAREAREAERPGAPALSAEDWRKVKSACKAEDPTLRVIRRNLGL</sequence>
<dbReference type="InterPro" id="IPR001915">
    <property type="entry name" value="Peptidase_M48"/>
</dbReference>
<gene>
    <name evidence="10" type="ORF">GYM46_02535</name>
</gene>
<evidence type="ECO:0000256" key="1">
    <source>
        <dbReference type="ARBA" id="ARBA00022670"/>
    </source>
</evidence>
<evidence type="ECO:0000256" key="7">
    <source>
        <dbReference type="SAM" id="MobiDB-lite"/>
    </source>
</evidence>
<dbReference type="Proteomes" id="UP000501325">
    <property type="component" value="Chromosome"/>
</dbReference>
<dbReference type="GO" id="GO:0051603">
    <property type="term" value="P:proteolysis involved in protein catabolic process"/>
    <property type="evidence" value="ECO:0007669"/>
    <property type="project" value="TreeGrafter"/>
</dbReference>
<evidence type="ECO:0000256" key="5">
    <source>
        <dbReference type="ARBA" id="ARBA00023049"/>
    </source>
</evidence>
<dbReference type="RefSeq" id="WP_008262299.1">
    <property type="nucleotide sequence ID" value="NZ_CP048751.1"/>
</dbReference>
<dbReference type="EMBL" id="CP048751">
    <property type="protein sequence ID" value="QIH71944.1"/>
    <property type="molecule type" value="Genomic_DNA"/>
</dbReference>
<evidence type="ECO:0000259" key="8">
    <source>
        <dbReference type="Pfam" id="PF01435"/>
    </source>
</evidence>
<feature type="compositionally biased region" description="Basic and acidic residues" evidence="7">
    <location>
        <begin position="319"/>
        <end position="328"/>
    </location>
</feature>
<protein>
    <submittedName>
        <fullName evidence="10">M48 family metallopeptidase</fullName>
    </submittedName>
</protein>
<keyword evidence="2" id="KW-0479">Metal-binding</keyword>
<keyword evidence="4 6" id="KW-0862">Zinc</keyword>
<accession>A0AB37E418</accession>
<dbReference type="Gene3D" id="3.30.2010.10">
    <property type="entry name" value="Metalloproteases ('zincins'), catalytic domain"/>
    <property type="match status" value="1"/>
</dbReference>
<name>A0AB37E418_9CAUL</name>
<dbReference type="GO" id="GO:0004222">
    <property type="term" value="F:metalloendopeptidase activity"/>
    <property type="evidence" value="ECO:0007669"/>
    <property type="project" value="InterPro"/>
</dbReference>
<keyword evidence="5 6" id="KW-0482">Metalloprotease</keyword>
<comment type="cofactor">
    <cofactor evidence="6">
        <name>Zn(2+)</name>
        <dbReference type="ChEBI" id="CHEBI:29105"/>
    </cofactor>
    <text evidence="6">Binds 1 zinc ion per subunit.</text>
</comment>
<dbReference type="GO" id="GO:0016020">
    <property type="term" value="C:membrane"/>
    <property type="evidence" value="ECO:0007669"/>
    <property type="project" value="TreeGrafter"/>
</dbReference>
<dbReference type="PANTHER" id="PTHR22726">
    <property type="entry name" value="METALLOENDOPEPTIDASE OMA1"/>
    <property type="match status" value="1"/>
</dbReference>
<evidence type="ECO:0000256" key="6">
    <source>
        <dbReference type="RuleBase" id="RU003983"/>
    </source>
</evidence>
<organism evidence="10 11">
    <name type="scientific">Brevundimonas mediterranea</name>
    <dbReference type="NCBI Taxonomy" id="74329"/>
    <lineage>
        <taxon>Bacteria</taxon>
        <taxon>Pseudomonadati</taxon>
        <taxon>Pseudomonadota</taxon>
        <taxon>Alphaproteobacteria</taxon>
        <taxon>Caulobacterales</taxon>
        <taxon>Caulobacteraceae</taxon>
        <taxon>Brevundimonas</taxon>
    </lineage>
</organism>
<keyword evidence="1 6" id="KW-0645">Protease</keyword>
<dbReference type="GO" id="GO:0046872">
    <property type="term" value="F:metal ion binding"/>
    <property type="evidence" value="ECO:0007669"/>
    <property type="project" value="UniProtKB-KW"/>
</dbReference>
<dbReference type="CDD" id="cd07332">
    <property type="entry name" value="M48C_Oma1_like"/>
    <property type="match status" value="1"/>
</dbReference>
<keyword evidence="3 6" id="KW-0378">Hydrolase</keyword>
<proteinExistence type="inferred from homology"/>
<dbReference type="Pfam" id="PF01435">
    <property type="entry name" value="Peptidase_M48"/>
    <property type="match status" value="1"/>
</dbReference>
<evidence type="ECO:0000313" key="11">
    <source>
        <dbReference type="Proteomes" id="UP000501325"/>
    </source>
</evidence>
<feature type="region of interest" description="Disordered" evidence="7">
    <location>
        <begin position="310"/>
        <end position="335"/>
    </location>
</feature>
<comment type="similarity">
    <text evidence="6">Belongs to the peptidase M48 family.</text>
</comment>
<dbReference type="AlphaFoldDB" id="A0AB37E418"/>
<dbReference type="PANTHER" id="PTHR22726:SF1">
    <property type="entry name" value="METALLOENDOPEPTIDASE OMA1, MITOCHONDRIAL"/>
    <property type="match status" value="1"/>
</dbReference>
<reference evidence="10 11" key="1">
    <citation type="submission" date="2020-01" db="EMBL/GenBank/DDBJ databases">
        <authorList>
            <person name="Wang S."/>
        </authorList>
    </citation>
    <scope>NUCLEOTIDE SEQUENCE [LARGE SCALE GENOMIC DNA]</scope>
    <source>
        <strain evidence="10 11">D151-2-6</strain>
    </source>
</reference>
<dbReference type="InterPro" id="IPR051156">
    <property type="entry name" value="Mito/Outer_Membr_Metalloprot"/>
</dbReference>
<evidence type="ECO:0000313" key="10">
    <source>
        <dbReference type="EMBL" id="QIH71944.1"/>
    </source>
</evidence>
<evidence type="ECO:0000256" key="3">
    <source>
        <dbReference type="ARBA" id="ARBA00022801"/>
    </source>
</evidence>
<feature type="domain" description="Peptidase M48" evidence="8">
    <location>
        <begin position="150"/>
        <end position="326"/>
    </location>
</feature>
<evidence type="ECO:0000256" key="4">
    <source>
        <dbReference type="ARBA" id="ARBA00022833"/>
    </source>
</evidence>
<evidence type="ECO:0000259" key="9">
    <source>
        <dbReference type="Pfam" id="PF23368"/>
    </source>
</evidence>
<evidence type="ECO:0000256" key="2">
    <source>
        <dbReference type="ARBA" id="ARBA00022723"/>
    </source>
</evidence>
<dbReference type="KEGG" id="bmed:GYM46_02535"/>
<dbReference type="Pfam" id="PF23368">
    <property type="entry name" value="DUF7092"/>
    <property type="match status" value="1"/>
</dbReference>